<evidence type="ECO:0000313" key="1">
    <source>
        <dbReference type="EMBL" id="TYA71657.1"/>
    </source>
</evidence>
<comment type="caution">
    <text evidence="1">The sequence shown here is derived from an EMBL/GenBank/DDBJ whole genome shotgun (WGS) entry which is preliminary data.</text>
</comment>
<dbReference type="OrthoDB" id="1161221at2"/>
<organism evidence="1 2">
    <name type="scientific">Seonamhaeicola marinus</name>
    <dbReference type="NCBI Taxonomy" id="1912246"/>
    <lineage>
        <taxon>Bacteria</taxon>
        <taxon>Pseudomonadati</taxon>
        <taxon>Bacteroidota</taxon>
        <taxon>Flavobacteriia</taxon>
        <taxon>Flavobacteriales</taxon>
        <taxon>Flavobacteriaceae</taxon>
    </lineage>
</organism>
<reference evidence="1 2" key="1">
    <citation type="submission" date="2019-08" db="EMBL/GenBank/DDBJ databases">
        <title>Seonamhaeicola sediminis sp. nov., isolated from marine sediment.</title>
        <authorList>
            <person name="Cao W.R."/>
        </authorList>
    </citation>
    <scope>NUCLEOTIDE SEQUENCE [LARGE SCALE GENOMIC DNA]</scope>
    <source>
        <strain evidence="1 2">B011</strain>
    </source>
</reference>
<dbReference type="EMBL" id="VSDQ01000718">
    <property type="protein sequence ID" value="TYA71657.1"/>
    <property type="molecule type" value="Genomic_DNA"/>
</dbReference>
<gene>
    <name evidence="1" type="ORF">FUA24_19015</name>
</gene>
<accession>A0A5D0HNL6</accession>
<evidence type="ECO:0000313" key="2">
    <source>
        <dbReference type="Proteomes" id="UP000323930"/>
    </source>
</evidence>
<name>A0A5D0HNL6_9FLAO</name>
<proteinExistence type="predicted"/>
<dbReference type="RefSeq" id="WP_148544643.1">
    <property type="nucleotide sequence ID" value="NZ_VSDQ01000718.1"/>
</dbReference>
<dbReference type="AlphaFoldDB" id="A0A5D0HNL6"/>
<protein>
    <submittedName>
        <fullName evidence="1">Uncharacterized protein</fullName>
    </submittedName>
</protein>
<dbReference type="Proteomes" id="UP000323930">
    <property type="component" value="Unassembled WGS sequence"/>
</dbReference>
<keyword evidence="2" id="KW-1185">Reference proteome</keyword>
<sequence length="166" mass="19303">MSNSLFLLCPTDCLEPIVNRQFNTENYFLTSLGNTFIYNSETIKHIKETIKTNDIKDVYFVLSLDNQIILDALGSQDFSDIKRLNSIYKEFNTQKETITLSLRKGNLQFSVLSYHLNKKIKELNIALGKIKVRQALKISGKIYDRSNNTFLNIYSDLIYLEKFQLN</sequence>